<keyword evidence="1" id="KW-0472">Membrane</keyword>
<gene>
    <name evidence="2" type="ORF">GWK48_00180</name>
</gene>
<accession>A0A6N0NUZ5</accession>
<dbReference type="Proteomes" id="UP000509301">
    <property type="component" value="Chromosome"/>
</dbReference>
<feature type="transmembrane region" description="Helical" evidence="1">
    <location>
        <begin position="20"/>
        <end position="38"/>
    </location>
</feature>
<feature type="transmembrane region" description="Helical" evidence="1">
    <location>
        <begin position="59"/>
        <end position="80"/>
    </location>
</feature>
<feature type="transmembrane region" description="Helical" evidence="1">
    <location>
        <begin position="152"/>
        <end position="175"/>
    </location>
</feature>
<keyword evidence="1" id="KW-0812">Transmembrane</keyword>
<evidence type="ECO:0008006" key="4">
    <source>
        <dbReference type="Google" id="ProtNLM"/>
    </source>
</evidence>
<keyword evidence="1" id="KW-1133">Transmembrane helix</keyword>
<sequence>MIQSVPISILLNVVHGFSSLIYFGAVMLFGAVFAPKLSKLSESTLFELMRDVFPSVLSFAEAVGLLTMVFGAGEFIHYMIGYYLEGGMGKVYQVIFGTPWGASIFTGAITGLIGFLVGVKIASTFESMFKAYRSSDPRKADDLKALKVKLRFYSLVGMVFLTATVLLMVIAVSFLPLPQ</sequence>
<name>A0A6N0NUZ5_9CREN</name>
<evidence type="ECO:0000256" key="1">
    <source>
        <dbReference type="SAM" id="Phobius"/>
    </source>
</evidence>
<reference evidence="2 3" key="1">
    <citation type="submission" date="2020-02" db="EMBL/GenBank/DDBJ databases">
        <title>Comparative genome analysis reveals the metabolism and evolution of the thermophilic archaeal genus Metallosphaera.</title>
        <authorList>
            <person name="Jiang C."/>
        </authorList>
    </citation>
    <scope>NUCLEOTIDE SEQUENCE [LARGE SCALE GENOMIC DNA]</scope>
    <source>
        <strain evidence="2 3">Ric-A</strain>
    </source>
</reference>
<protein>
    <recommendedName>
        <fullName evidence="4">DUF4149 domain-containing protein</fullName>
    </recommendedName>
</protein>
<organism evidence="2 3">
    <name type="scientific">Metallosphaera tengchongensis</name>
    <dbReference type="NCBI Taxonomy" id="1532350"/>
    <lineage>
        <taxon>Archaea</taxon>
        <taxon>Thermoproteota</taxon>
        <taxon>Thermoprotei</taxon>
        <taxon>Sulfolobales</taxon>
        <taxon>Sulfolobaceae</taxon>
        <taxon>Metallosphaera</taxon>
    </lineage>
</organism>
<proteinExistence type="predicted"/>
<dbReference type="EMBL" id="CP049074">
    <property type="protein sequence ID" value="QKQ99019.1"/>
    <property type="molecule type" value="Genomic_DNA"/>
</dbReference>
<dbReference type="OrthoDB" id="42245at2157"/>
<dbReference type="RefSeq" id="WP_174628516.1">
    <property type="nucleotide sequence ID" value="NZ_CP049074.1"/>
</dbReference>
<feature type="transmembrane region" description="Helical" evidence="1">
    <location>
        <begin position="100"/>
        <end position="123"/>
    </location>
</feature>
<dbReference type="AlphaFoldDB" id="A0A6N0NUZ5"/>
<evidence type="ECO:0000313" key="2">
    <source>
        <dbReference type="EMBL" id="QKQ99019.1"/>
    </source>
</evidence>
<keyword evidence="3" id="KW-1185">Reference proteome</keyword>
<dbReference type="KEGG" id="mten:GWK48_00180"/>
<evidence type="ECO:0000313" key="3">
    <source>
        <dbReference type="Proteomes" id="UP000509301"/>
    </source>
</evidence>
<dbReference type="GeneID" id="55640315"/>